<dbReference type="RefSeq" id="XP_003099585.2">
    <property type="nucleotide sequence ID" value="XM_003099537.2"/>
</dbReference>
<dbReference type="Proteomes" id="UP000483820">
    <property type="component" value="Chromosome III"/>
</dbReference>
<dbReference type="KEGG" id="crq:GCK72_011249"/>
<dbReference type="GO" id="GO:1902042">
    <property type="term" value="P:negative regulation of extrinsic apoptotic signaling pathway via death domain receptors"/>
    <property type="evidence" value="ECO:0007669"/>
    <property type="project" value="TreeGrafter"/>
</dbReference>
<comment type="caution">
    <text evidence="1">The sequence shown here is derived from an EMBL/GenBank/DDBJ whole genome shotgun (WGS) entry which is preliminary data.</text>
</comment>
<dbReference type="PANTHER" id="PTHR13088:SF3">
    <property type="entry name" value="FAS APOPTOTIC INHIBITORY MOLECULE 1"/>
    <property type="match status" value="1"/>
</dbReference>
<dbReference type="CTD" id="9805705"/>
<evidence type="ECO:0000313" key="1">
    <source>
        <dbReference type="EMBL" id="KAF1762984.1"/>
    </source>
</evidence>
<dbReference type="InterPro" id="IPR010695">
    <property type="entry name" value="FAIM1"/>
</dbReference>
<evidence type="ECO:0000313" key="2">
    <source>
        <dbReference type="Proteomes" id="UP000483820"/>
    </source>
</evidence>
<gene>
    <name evidence="1" type="ORF">GCK72_011249</name>
</gene>
<proteinExistence type="predicted"/>
<organism evidence="1 2">
    <name type="scientific">Caenorhabditis remanei</name>
    <name type="common">Caenorhabditis vulgaris</name>
    <dbReference type="NCBI Taxonomy" id="31234"/>
    <lineage>
        <taxon>Eukaryota</taxon>
        <taxon>Metazoa</taxon>
        <taxon>Ecdysozoa</taxon>
        <taxon>Nematoda</taxon>
        <taxon>Chromadorea</taxon>
        <taxon>Rhabditida</taxon>
        <taxon>Rhabditina</taxon>
        <taxon>Rhabditomorpha</taxon>
        <taxon>Rhabditoidea</taxon>
        <taxon>Rhabditidae</taxon>
        <taxon>Peloderinae</taxon>
        <taxon>Caenorhabditis</taxon>
    </lineage>
</organism>
<dbReference type="Gene3D" id="2.40.128.180">
    <property type="match status" value="2"/>
</dbReference>
<dbReference type="InterPro" id="IPR038513">
    <property type="entry name" value="FAIM1_dom_sf"/>
</dbReference>
<dbReference type="EMBL" id="WUAV01000003">
    <property type="protein sequence ID" value="KAF1762984.1"/>
    <property type="molecule type" value="Genomic_DNA"/>
</dbReference>
<reference evidence="1 2" key="1">
    <citation type="submission" date="2019-12" db="EMBL/GenBank/DDBJ databases">
        <title>Chromosome-level assembly of the Caenorhabditis remanei genome.</title>
        <authorList>
            <person name="Teterina A.A."/>
            <person name="Willis J.H."/>
            <person name="Phillips P.C."/>
        </authorList>
    </citation>
    <scope>NUCLEOTIDE SEQUENCE [LARGE SCALE GENOMIC DNA]</scope>
    <source>
        <strain evidence="1 2">PX506</strain>
        <tissue evidence="1">Whole organism</tissue>
    </source>
</reference>
<dbReference type="Pfam" id="PF06905">
    <property type="entry name" value="FAIM1"/>
    <property type="match status" value="1"/>
</dbReference>
<dbReference type="AlphaFoldDB" id="A0A6A5H857"/>
<protein>
    <submittedName>
        <fullName evidence="1">Uncharacterized protein</fullName>
    </submittedName>
</protein>
<accession>A0A6A5H857</accession>
<name>A0A6A5H857_CAERE</name>
<sequence>MPVNPETFIISWILPINNKQYKIQLEQAFVTNEIHIRVDQKEVYEHLCDVTNYFRPPDRNYFKIDGIQCCVIIEEPSFGVYKHSLVVGGKAFREIKEEHYTKYDTWKPVISGKEYLVVMEKHAMNTWVDGNQIDLSRQFTDHGTVAIFHLNGTPCKILTECIIGGASGMKHSFFVNNNTEVSLFEDSGEVEFTMDTNTVIEGRKKETKNNWKKIWKRNR</sequence>
<dbReference type="PANTHER" id="PTHR13088">
    <property type="entry name" value="FAS APOPTOTIC INHIBITORY MOLECULE FAIM"/>
    <property type="match status" value="1"/>
</dbReference>
<dbReference type="GeneID" id="9805705"/>